<feature type="DNA-binding region" description="OmpR/PhoB-type" evidence="7">
    <location>
        <begin position="124"/>
        <end position="224"/>
    </location>
</feature>
<evidence type="ECO:0000256" key="6">
    <source>
        <dbReference type="PROSITE-ProRule" id="PRU00169"/>
    </source>
</evidence>
<dbReference type="GO" id="GO:0005829">
    <property type="term" value="C:cytosol"/>
    <property type="evidence" value="ECO:0007669"/>
    <property type="project" value="TreeGrafter"/>
</dbReference>
<keyword evidence="5" id="KW-0804">Transcription</keyword>
<evidence type="ECO:0000256" key="3">
    <source>
        <dbReference type="ARBA" id="ARBA00023015"/>
    </source>
</evidence>
<dbReference type="GO" id="GO:0006355">
    <property type="term" value="P:regulation of DNA-templated transcription"/>
    <property type="evidence" value="ECO:0007669"/>
    <property type="project" value="InterPro"/>
</dbReference>
<evidence type="ECO:0000313" key="10">
    <source>
        <dbReference type="EMBL" id="MDF1613291.1"/>
    </source>
</evidence>
<sequence>MKILLIENEKDLAKSIVDFIGKEDFIVEAVNDYSTAEEKINLYEYDCTLVDLMLPDGSGLDIVKKLKKLQPKCGIIIITAKNTIDDKLTGLDLGADDYLTKPFHLAELNARIKSILRRRFYDGSSEIIINEIVIDTEKHEVKVNNKIVELTRREYDILLFFISNKEKVLTKESIVEHIWGDDANAFDNFDFVYTHIKNLRKKLIEQGANDYIKSVYGIGYKFTIK</sequence>
<keyword evidence="2" id="KW-0902">Two-component regulatory system</keyword>
<organism evidence="10 11">
    <name type="scientific">Stygiobacter electus</name>
    <dbReference type="NCBI Taxonomy" id="3032292"/>
    <lineage>
        <taxon>Bacteria</taxon>
        <taxon>Pseudomonadati</taxon>
        <taxon>Ignavibacteriota</taxon>
        <taxon>Ignavibacteria</taxon>
        <taxon>Ignavibacteriales</taxon>
        <taxon>Melioribacteraceae</taxon>
        <taxon>Stygiobacter</taxon>
    </lineage>
</organism>
<dbReference type="Gene3D" id="3.40.50.2300">
    <property type="match status" value="1"/>
</dbReference>
<evidence type="ECO:0000259" key="9">
    <source>
        <dbReference type="PROSITE" id="PS51755"/>
    </source>
</evidence>
<dbReference type="AlphaFoldDB" id="A0AAE3TE88"/>
<dbReference type="InterPro" id="IPR039420">
    <property type="entry name" value="WalR-like"/>
</dbReference>
<dbReference type="InterPro" id="IPR001789">
    <property type="entry name" value="Sig_transdc_resp-reg_receiver"/>
</dbReference>
<evidence type="ECO:0000256" key="5">
    <source>
        <dbReference type="ARBA" id="ARBA00023163"/>
    </source>
</evidence>
<dbReference type="CDD" id="cd00383">
    <property type="entry name" value="trans_reg_C"/>
    <property type="match status" value="1"/>
</dbReference>
<dbReference type="Proteomes" id="UP001221302">
    <property type="component" value="Unassembled WGS sequence"/>
</dbReference>
<evidence type="ECO:0000256" key="1">
    <source>
        <dbReference type="ARBA" id="ARBA00022553"/>
    </source>
</evidence>
<dbReference type="Gene3D" id="6.10.250.690">
    <property type="match status" value="1"/>
</dbReference>
<dbReference type="GO" id="GO:0032993">
    <property type="term" value="C:protein-DNA complex"/>
    <property type="evidence" value="ECO:0007669"/>
    <property type="project" value="TreeGrafter"/>
</dbReference>
<keyword evidence="11" id="KW-1185">Reference proteome</keyword>
<keyword evidence="1 6" id="KW-0597">Phosphoprotein</keyword>
<dbReference type="InterPro" id="IPR001867">
    <property type="entry name" value="OmpR/PhoB-type_DNA-bd"/>
</dbReference>
<feature type="domain" description="OmpR/PhoB-type" evidence="9">
    <location>
        <begin position="124"/>
        <end position="224"/>
    </location>
</feature>
<evidence type="ECO:0000313" key="11">
    <source>
        <dbReference type="Proteomes" id="UP001221302"/>
    </source>
</evidence>
<keyword evidence="3" id="KW-0805">Transcription regulation</keyword>
<dbReference type="PROSITE" id="PS50110">
    <property type="entry name" value="RESPONSE_REGULATORY"/>
    <property type="match status" value="1"/>
</dbReference>
<dbReference type="Pfam" id="PF00072">
    <property type="entry name" value="Response_reg"/>
    <property type="match status" value="1"/>
</dbReference>
<dbReference type="PANTHER" id="PTHR48111">
    <property type="entry name" value="REGULATOR OF RPOS"/>
    <property type="match status" value="1"/>
</dbReference>
<evidence type="ECO:0000256" key="7">
    <source>
        <dbReference type="PROSITE-ProRule" id="PRU01091"/>
    </source>
</evidence>
<accession>A0AAE3TE88</accession>
<protein>
    <submittedName>
        <fullName evidence="10">Response regulator transcription factor</fullName>
    </submittedName>
</protein>
<reference evidence="10" key="1">
    <citation type="submission" date="2023-03" db="EMBL/GenBank/DDBJ databases">
        <title>Stygiobacter electus gen. nov., sp. nov., facultatively anaerobic thermotolerant bacterium of the class Ignavibacteria from a well of Yessentuki mineral water deposit.</title>
        <authorList>
            <person name="Podosokorskaya O.A."/>
            <person name="Elcheninov A.G."/>
            <person name="Petrova N.F."/>
            <person name="Zavarzina D.G."/>
            <person name="Kublanov I.V."/>
            <person name="Merkel A.Y."/>
        </authorList>
    </citation>
    <scope>NUCLEOTIDE SEQUENCE</scope>
    <source>
        <strain evidence="10">09-Me</strain>
    </source>
</reference>
<evidence type="ECO:0000256" key="2">
    <source>
        <dbReference type="ARBA" id="ARBA00023012"/>
    </source>
</evidence>
<dbReference type="SMART" id="SM00862">
    <property type="entry name" value="Trans_reg_C"/>
    <property type="match status" value="1"/>
</dbReference>
<name>A0AAE3TE88_9BACT</name>
<evidence type="ECO:0000256" key="4">
    <source>
        <dbReference type="ARBA" id="ARBA00023125"/>
    </source>
</evidence>
<dbReference type="SMART" id="SM00448">
    <property type="entry name" value="REC"/>
    <property type="match status" value="1"/>
</dbReference>
<dbReference type="PROSITE" id="PS51755">
    <property type="entry name" value="OMPR_PHOB"/>
    <property type="match status" value="1"/>
</dbReference>
<dbReference type="GO" id="GO:0000976">
    <property type="term" value="F:transcription cis-regulatory region binding"/>
    <property type="evidence" value="ECO:0007669"/>
    <property type="project" value="TreeGrafter"/>
</dbReference>
<feature type="domain" description="Response regulatory" evidence="8">
    <location>
        <begin position="2"/>
        <end position="116"/>
    </location>
</feature>
<proteinExistence type="predicted"/>
<keyword evidence="4 7" id="KW-0238">DNA-binding</keyword>
<dbReference type="Pfam" id="PF00486">
    <property type="entry name" value="Trans_reg_C"/>
    <property type="match status" value="1"/>
</dbReference>
<evidence type="ECO:0000259" key="8">
    <source>
        <dbReference type="PROSITE" id="PS50110"/>
    </source>
</evidence>
<feature type="modified residue" description="4-aspartylphosphate" evidence="6">
    <location>
        <position position="51"/>
    </location>
</feature>
<dbReference type="InterPro" id="IPR011006">
    <property type="entry name" value="CheY-like_superfamily"/>
</dbReference>
<dbReference type="EMBL" id="JARGDL010000036">
    <property type="protein sequence ID" value="MDF1613291.1"/>
    <property type="molecule type" value="Genomic_DNA"/>
</dbReference>
<gene>
    <name evidence="10" type="ORF">P0M35_14095</name>
</gene>
<dbReference type="PANTHER" id="PTHR48111:SF22">
    <property type="entry name" value="REGULATOR OF RPOS"/>
    <property type="match status" value="1"/>
</dbReference>
<comment type="caution">
    <text evidence="10">The sequence shown here is derived from an EMBL/GenBank/DDBJ whole genome shotgun (WGS) entry which is preliminary data.</text>
</comment>
<dbReference type="RefSeq" id="WP_321537064.1">
    <property type="nucleotide sequence ID" value="NZ_JARGDL010000036.1"/>
</dbReference>
<dbReference type="InterPro" id="IPR036388">
    <property type="entry name" value="WH-like_DNA-bd_sf"/>
</dbReference>
<dbReference type="SUPFAM" id="SSF52172">
    <property type="entry name" value="CheY-like"/>
    <property type="match status" value="1"/>
</dbReference>
<dbReference type="GO" id="GO:0000156">
    <property type="term" value="F:phosphorelay response regulator activity"/>
    <property type="evidence" value="ECO:0007669"/>
    <property type="project" value="TreeGrafter"/>
</dbReference>
<dbReference type="Gene3D" id="1.10.10.10">
    <property type="entry name" value="Winged helix-like DNA-binding domain superfamily/Winged helix DNA-binding domain"/>
    <property type="match status" value="1"/>
</dbReference>